<evidence type="ECO:0000256" key="2">
    <source>
        <dbReference type="ARBA" id="ARBA00022754"/>
    </source>
</evidence>
<dbReference type="InterPro" id="IPR002957">
    <property type="entry name" value="Keratin_I"/>
</dbReference>
<evidence type="ECO:0000256" key="1">
    <source>
        <dbReference type="ARBA" id="ARBA00022744"/>
    </source>
</evidence>
<feature type="coiled-coil region" evidence="4">
    <location>
        <begin position="271"/>
        <end position="344"/>
    </location>
</feature>
<name>A0A8T2P4M2_9TELE</name>
<dbReference type="SMART" id="SM01391">
    <property type="entry name" value="Filament"/>
    <property type="match status" value="1"/>
</dbReference>
<dbReference type="OrthoDB" id="2441647at2759"/>
<feature type="region of interest" description="Disordered" evidence="5">
    <location>
        <begin position="1"/>
        <end position="47"/>
    </location>
</feature>
<dbReference type="PRINTS" id="PR01248">
    <property type="entry name" value="TYPE1KERATIN"/>
</dbReference>
<organism evidence="7 8">
    <name type="scientific">Albula glossodonta</name>
    <name type="common">roundjaw bonefish</name>
    <dbReference type="NCBI Taxonomy" id="121402"/>
    <lineage>
        <taxon>Eukaryota</taxon>
        <taxon>Metazoa</taxon>
        <taxon>Chordata</taxon>
        <taxon>Craniata</taxon>
        <taxon>Vertebrata</taxon>
        <taxon>Euteleostomi</taxon>
        <taxon>Actinopterygii</taxon>
        <taxon>Neopterygii</taxon>
        <taxon>Teleostei</taxon>
        <taxon>Albuliformes</taxon>
        <taxon>Albulidae</taxon>
        <taxon>Albula</taxon>
    </lineage>
</organism>
<dbReference type="AlphaFoldDB" id="A0A8T2P4M2"/>
<dbReference type="Proteomes" id="UP000824540">
    <property type="component" value="Unassembled WGS sequence"/>
</dbReference>
<dbReference type="PANTHER" id="PTHR23239:SF180">
    <property type="entry name" value="KERATIN, TYPE I CYTOSKELETAL 17"/>
    <property type="match status" value="1"/>
</dbReference>
<proteinExistence type="predicted"/>
<feature type="coiled-coil region" evidence="4">
    <location>
        <begin position="158"/>
        <end position="199"/>
    </location>
</feature>
<dbReference type="PANTHER" id="PTHR23239">
    <property type="entry name" value="INTERMEDIATE FILAMENT"/>
    <property type="match status" value="1"/>
</dbReference>
<reference evidence="7" key="1">
    <citation type="thesis" date="2021" institute="BYU ScholarsArchive" country="Provo, UT, USA">
        <title>Applications of and Algorithms for Genome Assembly and Genomic Analyses with an Emphasis on Marine Teleosts.</title>
        <authorList>
            <person name="Pickett B.D."/>
        </authorList>
    </citation>
    <scope>NUCLEOTIDE SEQUENCE</scope>
    <source>
        <strain evidence="7">HI-2016</strain>
    </source>
</reference>
<feature type="domain" description="IF rod" evidence="6">
    <location>
        <begin position="161"/>
        <end position="501"/>
    </location>
</feature>
<accession>A0A8T2P4M2</accession>
<dbReference type="InterPro" id="IPR039008">
    <property type="entry name" value="IF_rod_dom"/>
</dbReference>
<dbReference type="Gene3D" id="1.20.5.1160">
    <property type="entry name" value="Vasodilator-stimulated phosphoprotein"/>
    <property type="match status" value="1"/>
</dbReference>
<dbReference type="GO" id="GO:0005882">
    <property type="term" value="C:intermediate filament"/>
    <property type="evidence" value="ECO:0007669"/>
    <property type="project" value="UniProtKB-KW"/>
</dbReference>
<keyword evidence="2" id="KW-0403">Intermediate filament</keyword>
<keyword evidence="3 4" id="KW-0175">Coiled coil</keyword>
<keyword evidence="1" id="KW-0416">Keratin</keyword>
<gene>
    <name evidence="7" type="ORF">JZ751_008046</name>
</gene>
<evidence type="ECO:0000256" key="3">
    <source>
        <dbReference type="ARBA" id="ARBA00023054"/>
    </source>
</evidence>
<dbReference type="SUPFAM" id="SSF64593">
    <property type="entry name" value="Intermediate filament protein, coiled coil region"/>
    <property type="match status" value="2"/>
</dbReference>
<evidence type="ECO:0000256" key="5">
    <source>
        <dbReference type="SAM" id="MobiDB-lite"/>
    </source>
</evidence>
<dbReference type="EMBL" id="JAFBMS010000016">
    <property type="protein sequence ID" value="KAG9346221.1"/>
    <property type="molecule type" value="Genomic_DNA"/>
</dbReference>
<feature type="coiled-coil region" evidence="4">
    <location>
        <begin position="371"/>
        <end position="444"/>
    </location>
</feature>
<sequence>MLHAATLAHLEELTPDGERNEQYPESEVPGRSLKAPPTEDPTQCRTTPCSCTPSAIKFRSVPIQCQRDLETMATLFSSQSSAFRPRASGSVYGGSGGSGVRVSSVRTRSLGAVSGGGGGFSMVSGGGGGFSMMAGGGGGGFSMMAGGGGGGLEDALVMANDKQTMQNLNDRLASYLERVRSLEAANSDLELKIREFLAKKVSVGARDYSPYYKTIAELQEQIIGASVKNAMVVLQIDNAKLASDDFRVKYENELSLRQSVEADIMGLRKVLDNLTMTRSDLEMQIEGLKEELIFLKKNHEEEMAVLRSSMGSSSVNVEVDAAPQQDLSRLLEEMRAQYDSIIEKNRREMEGWYKDKFDALNQQVQTSSTEIQTSRSEISELKRTLQALEIELQSQLSLKMSLEGTLAETEGRFSGMLMKLQGQVTMMEQELVQIREDAERQGQEAKETVTVTVKKVEPVIVVPEPEPEPEVSRSRIVKTIVEEIVDGKVVSSEVQEVQETL</sequence>
<evidence type="ECO:0000313" key="8">
    <source>
        <dbReference type="Proteomes" id="UP000824540"/>
    </source>
</evidence>
<dbReference type="FunFam" id="1.20.5.1160:FF:000002">
    <property type="entry name" value="Type I keratin 10"/>
    <property type="match status" value="1"/>
</dbReference>
<comment type="caution">
    <text evidence="7">The sequence shown here is derived from an EMBL/GenBank/DDBJ whole genome shotgun (WGS) entry which is preliminary data.</text>
</comment>
<dbReference type="PROSITE" id="PS51842">
    <property type="entry name" value="IF_ROD_2"/>
    <property type="match status" value="1"/>
</dbReference>
<keyword evidence="8" id="KW-1185">Reference proteome</keyword>
<dbReference type="Pfam" id="PF00038">
    <property type="entry name" value="Filament"/>
    <property type="match status" value="1"/>
</dbReference>
<dbReference type="FunFam" id="1.20.5.500:FF:000001">
    <property type="entry name" value="Type II keratin 23"/>
    <property type="match status" value="1"/>
</dbReference>
<dbReference type="Gene3D" id="1.20.5.500">
    <property type="entry name" value="Single helix bin"/>
    <property type="match status" value="1"/>
</dbReference>
<evidence type="ECO:0000259" key="6">
    <source>
        <dbReference type="PROSITE" id="PS51842"/>
    </source>
</evidence>
<dbReference type="GO" id="GO:0005198">
    <property type="term" value="F:structural molecule activity"/>
    <property type="evidence" value="ECO:0007669"/>
    <property type="project" value="InterPro"/>
</dbReference>
<feature type="compositionally biased region" description="Basic and acidic residues" evidence="5">
    <location>
        <begin position="9"/>
        <end position="22"/>
    </location>
</feature>
<evidence type="ECO:0000313" key="7">
    <source>
        <dbReference type="EMBL" id="KAG9346221.1"/>
    </source>
</evidence>
<evidence type="ECO:0000256" key="4">
    <source>
        <dbReference type="SAM" id="Coils"/>
    </source>
</evidence>
<protein>
    <recommendedName>
        <fullName evidence="6">IF rod domain-containing protein</fullName>
    </recommendedName>
</protein>